<evidence type="ECO:0000259" key="10">
    <source>
        <dbReference type="Pfam" id="PF12589"/>
    </source>
</evidence>
<comment type="subcellular location">
    <subcellularLocation>
        <location evidence="2">Cytoplasm</location>
    </subcellularLocation>
    <subcellularLocation>
        <location evidence="1">Nucleus</location>
    </subcellularLocation>
</comment>
<keyword evidence="12" id="KW-1185">Reference proteome</keyword>
<evidence type="ECO:0000256" key="7">
    <source>
        <dbReference type="ARBA" id="ARBA00022691"/>
    </source>
</evidence>
<evidence type="ECO:0000256" key="3">
    <source>
        <dbReference type="ARBA" id="ARBA00005547"/>
    </source>
</evidence>
<evidence type="ECO:0000313" key="12">
    <source>
        <dbReference type="Proteomes" id="UP001217963"/>
    </source>
</evidence>
<feature type="domain" description="Methyltransferase type 11" evidence="9">
    <location>
        <begin position="57"/>
        <end position="159"/>
    </location>
</feature>
<feature type="domain" description="18S rRNA (guanine(1575)-N(7))-methyltransferase Bud23 C-terminal" evidence="10">
    <location>
        <begin position="209"/>
        <end position="251"/>
    </location>
</feature>
<gene>
    <name evidence="11" type="ORF">PFJ87_05g01200</name>
</gene>
<evidence type="ECO:0000256" key="1">
    <source>
        <dbReference type="ARBA" id="ARBA00004123"/>
    </source>
</evidence>
<dbReference type="InterPro" id="IPR039769">
    <property type="entry name" value="Bud23-like"/>
</dbReference>
<keyword evidence="5" id="KW-0489">Methyltransferase</keyword>
<evidence type="ECO:0000256" key="6">
    <source>
        <dbReference type="ARBA" id="ARBA00022679"/>
    </source>
</evidence>
<keyword evidence="6" id="KW-0808">Transferase</keyword>
<sequence>MNLALMGIPELSGPAELYYDEETSAKYTQNSRIVYIQRELTERCLELLEAKDGGLLLDIGCGSGLSGSVLTENGYPWVGIDISTEMLRLGIEKGEGLGYIRMDMGRGLVFQPGTFDGVVSVSAIQWLFHSYSSDEHPIRRIRTFFTTLYSVCKPDAKCVLQFYLKNQSQVEMLKNEAIRAGFDGGIQVDNEGTRNVKSFLVLTSGKGTGRKRERKKKRKGRIDEILKRKEKLRLRGVEVPRDTKYTGRRRSRR</sequence>
<dbReference type="InterPro" id="IPR029063">
    <property type="entry name" value="SAM-dependent_MTases_sf"/>
</dbReference>
<evidence type="ECO:0000256" key="5">
    <source>
        <dbReference type="ARBA" id="ARBA00022603"/>
    </source>
</evidence>
<dbReference type="EMBL" id="CP119066">
    <property type="protein sequence ID" value="WEL38650.1"/>
    <property type="molecule type" value="Genomic_DNA"/>
</dbReference>
<evidence type="ECO:0000256" key="2">
    <source>
        <dbReference type="ARBA" id="ARBA00004496"/>
    </source>
</evidence>
<organism evidence="11 12">
    <name type="scientific">Encephalitozoon hellem</name>
    <name type="common">Microsporidian parasite</name>
    <dbReference type="NCBI Taxonomy" id="27973"/>
    <lineage>
        <taxon>Eukaryota</taxon>
        <taxon>Fungi</taxon>
        <taxon>Fungi incertae sedis</taxon>
        <taxon>Microsporidia</taxon>
        <taxon>Unikaryonidae</taxon>
        <taxon>Encephalitozoon</taxon>
    </lineage>
</organism>
<evidence type="ECO:0000313" key="11">
    <source>
        <dbReference type="EMBL" id="WEL38650.1"/>
    </source>
</evidence>
<dbReference type="PANTHER" id="PTHR12734:SF0">
    <property type="entry name" value="18S RRNA (GUANINE-N(7))-METHYLTRANSFERASE-RELATED"/>
    <property type="match status" value="1"/>
</dbReference>
<evidence type="ECO:0000259" key="9">
    <source>
        <dbReference type="Pfam" id="PF08241"/>
    </source>
</evidence>
<reference evidence="11 12" key="1">
    <citation type="submission" date="2023-02" db="EMBL/GenBank/DDBJ databases">
        <title>Encephalitozoon hellem ATCC 50451 complete genome.</title>
        <authorList>
            <person name="Mascarenhas dos Santos A.C."/>
            <person name="Julian A.T."/>
            <person name="Pombert J.-F."/>
        </authorList>
    </citation>
    <scope>NUCLEOTIDE SEQUENCE [LARGE SCALE GENOMIC DNA]</scope>
    <source>
        <strain evidence="11 12">ATCC 50451</strain>
    </source>
</reference>
<dbReference type="InterPro" id="IPR013216">
    <property type="entry name" value="Methyltransf_11"/>
</dbReference>
<keyword evidence="7" id="KW-0949">S-adenosyl-L-methionine</keyword>
<comment type="similarity">
    <text evidence="3">Belongs to the class I-like SAM-binding methyltransferase superfamily. BUD23/WBSCR22 family.</text>
</comment>
<protein>
    <submittedName>
        <fullName evidence="11">rRNA (Guanine-N(7))-methyltransferase</fullName>
    </submittedName>
</protein>
<dbReference type="InterPro" id="IPR022238">
    <property type="entry name" value="Bud23_C"/>
</dbReference>
<accession>A0ABY8CN32</accession>
<dbReference type="CDD" id="cd02440">
    <property type="entry name" value="AdoMet_MTases"/>
    <property type="match status" value="1"/>
</dbReference>
<dbReference type="SUPFAM" id="SSF53335">
    <property type="entry name" value="S-adenosyl-L-methionine-dependent methyltransferases"/>
    <property type="match status" value="1"/>
</dbReference>
<evidence type="ECO:0000256" key="8">
    <source>
        <dbReference type="ARBA" id="ARBA00023242"/>
    </source>
</evidence>
<evidence type="ECO:0000256" key="4">
    <source>
        <dbReference type="ARBA" id="ARBA00022490"/>
    </source>
</evidence>
<dbReference type="Proteomes" id="UP001217963">
    <property type="component" value="Chromosome V"/>
</dbReference>
<dbReference type="Pfam" id="PF12589">
    <property type="entry name" value="WBS_methylT"/>
    <property type="match status" value="1"/>
</dbReference>
<keyword evidence="4" id="KW-0963">Cytoplasm</keyword>
<dbReference type="Gene3D" id="3.40.50.150">
    <property type="entry name" value="Vaccinia Virus protein VP39"/>
    <property type="match status" value="1"/>
</dbReference>
<name>A0ABY8CN32_ENCHE</name>
<dbReference type="Pfam" id="PF08241">
    <property type="entry name" value="Methyltransf_11"/>
    <property type="match status" value="1"/>
</dbReference>
<dbReference type="PANTHER" id="PTHR12734">
    <property type="entry name" value="METHYLTRANSFERASE-RELATED"/>
    <property type="match status" value="1"/>
</dbReference>
<proteinExistence type="inferred from homology"/>
<keyword evidence="8" id="KW-0539">Nucleus</keyword>